<proteinExistence type="predicted"/>
<name>R2SVQ4_9ENTE</name>
<evidence type="ECO:0000313" key="2">
    <source>
        <dbReference type="EMBL" id="EOH96876.1"/>
    </source>
</evidence>
<keyword evidence="1" id="KW-0812">Transmembrane</keyword>
<feature type="transmembrane region" description="Helical" evidence="1">
    <location>
        <begin position="118"/>
        <end position="138"/>
    </location>
</feature>
<feature type="transmembrane region" description="Helical" evidence="1">
    <location>
        <begin position="32"/>
        <end position="52"/>
    </location>
</feature>
<protein>
    <recommendedName>
        <fullName evidence="6">O-antigen polymerase</fullName>
    </recommendedName>
</protein>
<evidence type="ECO:0000313" key="4">
    <source>
        <dbReference type="Proteomes" id="UP000013781"/>
    </source>
</evidence>
<feature type="transmembrane region" description="Helical" evidence="1">
    <location>
        <begin position="59"/>
        <end position="78"/>
    </location>
</feature>
<gene>
    <name evidence="3" type="ORF">I586_01310</name>
    <name evidence="2" type="ORF">UAY_02608</name>
</gene>
<keyword evidence="1" id="KW-0472">Membrane</keyword>
<evidence type="ECO:0008006" key="6">
    <source>
        <dbReference type="Google" id="ProtNLM"/>
    </source>
</evidence>
<feature type="transmembrane region" description="Helical" evidence="1">
    <location>
        <begin position="7"/>
        <end position="26"/>
    </location>
</feature>
<evidence type="ECO:0000313" key="5">
    <source>
        <dbReference type="Proteomes" id="UP000014157"/>
    </source>
</evidence>
<dbReference type="EMBL" id="AJAS01000022">
    <property type="protein sequence ID" value="EOH96876.1"/>
    <property type="molecule type" value="Genomic_DNA"/>
</dbReference>
<dbReference type="Proteomes" id="UP000014157">
    <property type="component" value="Unassembled WGS sequence"/>
</dbReference>
<reference evidence="2 4" key="1">
    <citation type="submission" date="2013-02" db="EMBL/GenBank/DDBJ databases">
        <title>The Genome Sequence of Enterococcus moraviensis BAA-383.</title>
        <authorList>
            <consortium name="The Broad Institute Genome Sequencing Platform"/>
            <consortium name="The Broad Institute Genome Sequencing Center for Infectious Disease"/>
            <person name="Earl A.M."/>
            <person name="Gilmore M.S."/>
            <person name="Lebreton F."/>
            <person name="Walker B."/>
            <person name="Young S.K."/>
            <person name="Zeng Q."/>
            <person name="Gargeya S."/>
            <person name="Fitzgerald M."/>
            <person name="Haas B."/>
            <person name="Abouelleil A."/>
            <person name="Alvarado L."/>
            <person name="Arachchi H.M."/>
            <person name="Berlin A.M."/>
            <person name="Chapman S.B."/>
            <person name="Dewar J."/>
            <person name="Goldberg J."/>
            <person name="Griggs A."/>
            <person name="Gujja S."/>
            <person name="Hansen M."/>
            <person name="Howarth C."/>
            <person name="Imamovic A."/>
            <person name="Larimer J."/>
            <person name="McCowan C."/>
            <person name="Murphy C."/>
            <person name="Neiman D."/>
            <person name="Pearson M."/>
            <person name="Priest M."/>
            <person name="Roberts A."/>
            <person name="Saif S."/>
            <person name="Shea T."/>
            <person name="Sisk P."/>
            <person name="Sykes S."/>
            <person name="Wortman J."/>
            <person name="Nusbaum C."/>
            <person name="Birren B."/>
        </authorList>
    </citation>
    <scope>NUCLEOTIDE SEQUENCE [LARGE SCALE GENOMIC DNA]</scope>
    <source>
        <strain evidence="2 4">ATCC BAA-383</strain>
    </source>
</reference>
<reference evidence="3 5" key="2">
    <citation type="submission" date="2013-03" db="EMBL/GenBank/DDBJ databases">
        <title>The Genome Sequence of Enterococcus moraviensis BAA-383 (PacBio/Illumina hybrid assembly).</title>
        <authorList>
            <consortium name="The Broad Institute Genomics Platform"/>
            <consortium name="The Broad Institute Genome Sequencing Center for Infectious Disease"/>
            <person name="Earl A."/>
            <person name="Russ C."/>
            <person name="Gilmore M."/>
            <person name="Surin D."/>
            <person name="Walker B."/>
            <person name="Young S."/>
            <person name="Zeng Q."/>
            <person name="Gargeya S."/>
            <person name="Fitzgerald M."/>
            <person name="Haas B."/>
            <person name="Abouelleil A."/>
            <person name="Allen A.W."/>
            <person name="Alvarado L."/>
            <person name="Arachchi H.M."/>
            <person name="Berlin A.M."/>
            <person name="Chapman S.B."/>
            <person name="Gainer-Dewar J."/>
            <person name="Goldberg J."/>
            <person name="Griggs A."/>
            <person name="Gujja S."/>
            <person name="Hansen M."/>
            <person name="Howarth C."/>
            <person name="Imamovic A."/>
            <person name="Ireland A."/>
            <person name="Larimer J."/>
            <person name="McCowan C."/>
            <person name="Murphy C."/>
            <person name="Pearson M."/>
            <person name="Poon T.W."/>
            <person name="Priest M."/>
            <person name="Roberts A."/>
            <person name="Saif S."/>
            <person name="Shea T."/>
            <person name="Sisk P."/>
            <person name="Sykes S."/>
            <person name="Wortman J."/>
            <person name="Nusbaum C."/>
            <person name="Birren B."/>
        </authorList>
    </citation>
    <scope>NUCLEOTIDE SEQUENCE [LARGE SCALE GENOMIC DNA]</scope>
    <source>
        <strain evidence="3 5">ATCC BAA-383</strain>
    </source>
</reference>
<feature type="transmembrane region" description="Helical" evidence="1">
    <location>
        <begin position="381"/>
        <end position="399"/>
    </location>
</feature>
<feature type="transmembrane region" description="Helical" evidence="1">
    <location>
        <begin position="342"/>
        <end position="365"/>
    </location>
</feature>
<feature type="transmembrane region" description="Helical" evidence="1">
    <location>
        <begin position="90"/>
        <end position="111"/>
    </location>
</feature>
<keyword evidence="1" id="KW-1133">Transmembrane helix</keyword>
<dbReference type="EMBL" id="ASWB01000002">
    <property type="protein sequence ID" value="EOT71509.1"/>
    <property type="molecule type" value="Genomic_DNA"/>
</dbReference>
<evidence type="ECO:0000256" key="1">
    <source>
        <dbReference type="SAM" id="Phobius"/>
    </source>
</evidence>
<dbReference type="AlphaFoldDB" id="R2SVQ4"/>
<feature type="transmembrane region" description="Helical" evidence="1">
    <location>
        <begin position="240"/>
        <end position="260"/>
    </location>
</feature>
<dbReference type="HOGENOM" id="CLU_634205_0_0_9"/>
<keyword evidence="5" id="KW-1185">Reference proteome</keyword>
<comment type="caution">
    <text evidence="2">The sequence shown here is derived from an EMBL/GenBank/DDBJ whole genome shotgun (WGS) entry which is preliminary data.</text>
</comment>
<dbReference type="Proteomes" id="UP000013781">
    <property type="component" value="Unassembled WGS sequence"/>
</dbReference>
<dbReference type="eggNOG" id="ENOG50330SF">
    <property type="taxonomic scope" value="Bacteria"/>
</dbReference>
<accession>R2SVQ4</accession>
<evidence type="ECO:0000313" key="3">
    <source>
        <dbReference type="EMBL" id="EOT71509.1"/>
    </source>
</evidence>
<sequence length="432" mass="49152">MRTFKRFIIFVMIVTILFQKTIQFYWDNPLISYLDEFIITFFFIYSLVSIFMKKSVNKTSVYLLLLTLIFITIGLLSFKFNSIGSMSNLLNGTFLSVKFLILVISFMNITVKKSTVDYALSVLLALAFINSLFVIANFVMPDFYHRLFPFVYIDNARILGFGGAMGLFVHPGIAGWFSLLVGSIYLSKYSQKAKKSTLLFVVFHFFIALLSLRVKVILSMIALISFYILFISSRKSRMRNIVIGAFPIVIFLVVFQNMIIENLQKYIFNFGSYGVSVETSARSALLSTSIQIARDYFPLGVGFSKYGSWFARVNYSEYYYKYGMSSIYGLTPSDPKFATDTYWPAIVGETGIMGTVIYIGILLLITKKLIQKFNQNKFEKNYSYFMAVLALFIFGQAILESFGEAIFNSSPQNIVLGIIIGIATSNKLKESD</sequence>
<feature type="transmembrane region" description="Helical" evidence="1">
    <location>
        <begin position="216"/>
        <end position="233"/>
    </location>
</feature>
<feature type="transmembrane region" description="Helical" evidence="1">
    <location>
        <begin position="158"/>
        <end position="181"/>
    </location>
</feature>
<dbReference type="RefSeq" id="WP_010765943.1">
    <property type="nucleotide sequence ID" value="NZ_ASWB01000002.1"/>
</dbReference>
<dbReference type="PATRIC" id="fig|1158609.3.peg.2535"/>
<feature type="transmembrane region" description="Helical" evidence="1">
    <location>
        <begin position="193"/>
        <end position="210"/>
    </location>
</feature>
<organism evidence="2 4">
    <name type="scientific">Enterococcus moraviensis ATCC BAA-383</name>
    <dbReference type="NCBI Taxonomy" id="1158609"/>
    <lineage>
        <taxon>Bacteria</taxon>
        <taxon>Bacillati</taxon>
        <taxon>Bacillota</taxon>
        <taxon>Bacilli</taxon>
        <taxon>Lactobacillales</taxon>
        <taxon>Enterococcaceae</taxon>
        <taxon>Enterococcus</taxon>
    </lineage>
</organism>
<dbReference type="STRING" id="155617.RV09_GL001809"/>
<dbReference type="OrthoDB" id="1886007at2"/>